<reference evidence="7" key="1">
    <citation type="submission" date="2022-05" db="EMBL/GenBank/DDBJ databases">
        <authorList>
            <person name="Pankratov T."/>
        </authorList>
    </citation>
    <scope>NUCLEOTIDE SEQUENCE</scope>
    <source>
        <strain evidence="7">BP6-180914</strain>
    </source>
</reference>
<dbReference type="Gene3D" id="3.30.565.10">
    <property type="entry name" value="Histidine kinase-like ATPase, C-terminal domain"/>
    <property type="match status" value="1"/>
</dbReference>
<organism evidence="7 8">
    <name type="scientific">Lichenifustis flavocetrariae</name>
    <dbReference type="NCBI Taxonomy" id="2949735"/>
    <lineage>
        <taxon>Bacteria</taxon>
        <taxon>Pseudomonadati</taxon>
        <taxon>Pseudomonadota</taxon>
        <taxon>Alphaproteobacteria</taxon>
        <taxon>Hyphomicrobiales</taxon>
        <taxon>Lichenihabitantaceae</taxon>
        <taxon>Lichenifustis</taxon>
    </lineage>
</organism>
<dbReference type="Pfam" id="PF02518">
    <property type="entry name" value="HATPase_c"/>
    <property type="match status" value="1"/>
</dbReference>
<dbReference type="FunFam" id="3.30.565.10:FF:000006">
    <property type="entry name" value="Sensor histidine kinase WalK"/>
    <property type="match status" value="1"/>
</dbReference>
<dbReference type="InterPro" id="IPR036890">
    <property type="entry name" value="HATPase_C_sf"/>
</dbReference>
<evidence type="ECO:0000256" key="2">
    <source>
        <dbReference type="ARBA" id="ARBA00012438"/>
    </source>
</evidence>
<proteinExistence type="predicted"/>
<dbReference type="SMART" id="SM00388">
    <property type="entry name" value="HisKA"/>
    <property type="match status" value="1"/>
</dbReference>
<dbReference type="EMBL" id="JAMOIM010000045">
    <property type="protein sequence ID" value="MCW6512287.1"/>
    <property type="molecule type" value="Genomic_DNA"/>
</dbReference>
<dbReference type="CDD" id="cd00082">
    <property type="entry name" value="HisKA"/>
    <property type="match status" value="1"/>
</dbReference>
<dbReference type="PROSITE" id="PS50109">
    <property type="entry name" value="HIS_KIN"/>
    <property type="match status" value="1"/>
</dbReference>
<evidence type="ECO:0000313" key="8">
    <source>
        <dbReference type="Proteomes" id="UP001165667"/>
    </source>
</evidence>
<dbReference type="PANTHER" id="PTHR43047">
    <property type="entry name" value="TWO-COMPONENT HISTIDINE PROTEIN KINASE"/>
    <property type="match status" value="1"/>
</dbReference>
<dbReference type="SUPFAM" id="SSF55874">
    <property type="entry name" value="ATPase domain of HSP90 chaperone/DNA topoisomerase II/histidine kinase"/>
    <property type="match status" value="1"/>
</dbReference>
<keyword evidence="3" id="KW-0597">Phosphoprotein</keyword>
<name>A0AA42CRA7_9HYPH</name>
<dbReference type="InterPro" id="IPR036097">
    <property type="entry name" value="HisK_dim/P_sf"/>
</dbReference>
<dbReference type="PRINTS" id="PR00344">
    <property type="entry name" value="BCTRLSENSOR"/>
</dbReference>
<dbReference type="InterPro" id="IPR003661">
    <property type="entry name" value="HisK_dim/P_dom"/>
</dbReference>
<dbReference type="RefSeq" id="WP_282588663.1">
    <property type="nucleotide sequence ID" value="NZ_JAMOIM010000045.1"/>
</dbReference>
<dbReference type="Pfam" id="PF00512">
    <property type="entry name" value="HisKA"/>
    <property type="match status" value="1"/>
</dbReference>
<evidence type="ECO:0000259" key="6">
    <source>
        <dbReference type="PROSITE" id="PS50109"/>
    </source>
</evidence>
<dbReference type="SUPFAM" id="SSF47384">
    <property type="entry name" value="Homodimeric domain of signal transducing histidine kinase"/>
    <property type="match status" value="1"/>
</dbReference>
<evidence type="ECO:0000256" key="3">
    <source>
        <dbReference type="ARBA" id="ARBA00022553"/>
    </source>
</evidence>
<evidence type="ECO:0000256" key="4">
    <source>
        <dbReference type="ARBA" id="ARBA00022679"/>
    </source>
</evidence>
<comment type="caution">
    <text evidence="7">The sequence shown here is derived from an EMBL/GenBank/DDBJ whole genome shotgun (WGS) entry which is preliminary data.</text>
</comment>
<accession>A0AA42CRA7</accession>
<dbReference type="PANTHER" id="PTHR43047:SF72">
    <property type="entry name" value="OSMOSENSING HISTIDINE PROTEIN KINASE SLN1"/>
    <property type="match status" value="1"/>
</dbReference>
<dbReference type="InterPro" id="IPR004358">
    <property type="entry name" value="Sig_transdc_His_kin-like_C"/>
</dbReference>
<dbReference type="GO" id="GO:0000155">
    <property type="term" value="F:phosphorelay sensor kinase activity"/>
    <property type="evidence" value="ECO:0007669"/>
    <property type="project" value="InterPro"/>
</dbReference>
<keyword evidence="4" id="KW-0808">Transferase</keyword>
<dbReference type="AlphaFoldDB" id="A0AA42CRA7"/>
<dbReference type="GO" id="GO:0009927">
    <property type="term" value="F:histidine phosphotransfer kinase activity"/>
    <property type="evidence" value="ECO:0007669"/>
    <property type="project" value="TreeGrafter"/>
</dbReference>
<evidence type="ECO:0000256" key="1">
    <source>
        <dbReference type="ARBA" id="ARBA00000085"/>
    </source>
</evidence>
<evidence type="ECO:0000313" key="7">
    <source>
        <dbReference type="EMBL" id="MCW6512287.1"/>
    </source>
</evidence>
<protein>
    <recommendedName>
        <fullName evidence="2">histidine kinase</fullName>
        <ecNumber evidence="2">2.7.13.3</ecNumber>
    </recommendedName>
</protein>
<dbReference type="InterPro" id="IPR003594">
    <property type="entry name" value="HATPase_dom"/>
</dbReference>
<feature type="domain" description="Histidine kinase" evidence="6">
    <location>
        <begin position="42"/>
        <end position="260"/>
    </location>
</feature>
<dbReference type="EC" id="2.7.13.3" evidence="2"/>
<keyword evidence="5 7" id="KW-0418">Kinase</keyword>
<sequence length="268" mass="28900">MPSPDLPSEIKSDDLHSELADLRRQVEELRIAVQARDDFIAIAAHELRNPMTPILGLTELALKAARKADSPSSPRVTLLLERMQAAVQEFTKRATGLLDVSRIEAGNLRLEPSAVDLATIVVPIAQRYETQATRGGSPLELHVAEGVIATVDPLAFEQVVENLLSNALKFGIGQPVTLRLRTEEQSARLDVQDRGVGMQPEHQARIFERFEQVMTQHRSGGFGIGLWVASRLVAAMGGRIAVSSTLGAGSTFTVSLPLATLSSGSNPA</sequence>
<dbReference type="Gene3D" id="1.10.287.130">
    <property type="match status" value="1"/>
</dbReference>
<dbReference type="GO" id="GO:0005886">
    <property type="term" value="C:plasma membrane"/>
    <property type="evidence" value="ECO:0007669"/>
    <property type="project" value="TreeGrafter"/>
</dbReference>
<dbReference type="Proteomes" id="UP001165667">
    <property type="component" value="Unassembled WGS sequence"/>
</dbReference>
<keyword evidence="8" id="KW-1185">Reference proteome</keyword>
<gene>
    <name evidence="7" type="ORF">M8523_30660</name>
</gene>
<evidence type="ECO:0000256" key="5">
    <source>
        <dbReference type="ARBA" id="ARBA00022777"/>
    </source>
</evidence>
<dbReference type="InterPro" id="IPR005467">
    <property type="entry name" value="His_kinase_dom"/>
</dbReference>
<comment type="catalytic activity">
    <reaction evidence="1">
        <text>ATP + protein L-histidine = ADP + protein N-phospho-L-histidine.</text>
        <dbReference type="EC" id="2.7.13.3"/>
    </reaction>
</comment>
<dbReference type="SMART" id="SM00387">
    <property type="entry name" value="HATPase_c"/>
    <property type="match status" value="1"/>
</dbReference>